<evidence type="ECO:0000256" key="1">
    <source>
        <dbReference type="SAM" id="MobiDB-lite"/>
    </source>
</evidence>
<feature type="compositionally biased region" description="Basic and acidic residues" evidence="1">
    <location>
        <begin position="87"/>
        <end position="97"/>
    </location>
</feature>
<proteinExistence type="predicted"/>
<dbReference type="InParanoid" id="A0A0D0CA96"/>
<name>A0A0D0CA96_9AGAM</name>
<dbReference type="Proteomes" id="UP000054538">
    <property type="component" value="Unassembled WGS sequence"/>
</dbReference>
<feature type="compositionally biased region" description="Polar residues" evidence="1">
    <location>
        <begin position="138"/>
        <end position="150"/>
    </location>
</feature>
<keyword evidence="3" id="KW-1185">Reference proteome</keyword>
<feature type="compositionally biased region" description="Polar residues" evidence="1">
    <location>
        <begin position="165"/>
        <end position="179"/>
    </location>
</feature>
<feature type="non-terminal residue" evidence="2">
    <location>
        <position position="1"/>
    </location>
</feature>
<feature type="region of interest" description="Disordered" evidence="1">
    <location>
        <begin position="40"/>
        <end position="191"/>
    </location>
</feature>
<dbReference type="EMBL" id="KN830802">
    <property type="protein sequence ID" value="KIK72463.1"/>
    <property type="molecule type" value="Genomic_DNA"/>
</dbReference>
<protein>
    <submittedName>
        <fullName evidence="2">Uncharacterized protein</fullName>
    </submittedName>
</protein>
<sequence length="462" mass="49309">MFPIDQVVTRGWPLLQAILKPGLEVSTHIWAQVPKSILKGKGVDPLERGGVMEAGGSKLEGKQASDGNQGGKGGEKGKKKEKKEKKEKKIERVEKGSDGGQESWVVGPESGGPIPGGDSGAGTAKEHRGQTQERKPNKQSWTQSQSQSMVSKPWKLIDAKDQVQPEASMSLKPTATQALLETPSPHPFNNSCDRCIWQTKDCTRRFKKGIPVGACLPCRQGKEQLRAPIQALETPKAPSPGPSKGPTRPSAQVTLKLPVTPSKWAPSLGPGPSPSKKAKASVSKSRPKTPSVTQKAKIANDVGVTPSASIKVYHPLAGPPPRSIPRASALELTATPLNPLLDPQPGPSSDPTDQIIKGLEVCITSLKKQVERIPDLELQLSSMAQVVKALWEQVQGQLATHSFPTSSHRSLPLPPSVSHQMQRLHLEMANSHPKSTFLTLEAEGQPSSHLGLQLVGTSADGG</sequence>
<dbReference type="HOGENOM" id="CLU_040073_0_1_1"/>
<reference evidence="2 3" key="1">
    <citation type="submission" date="2014-04" db="EMBL/GenBank/DDBJ databases">
        <authorList>
            <consortium name="DOE Joint Genome Institute"/>
            <person name="Kuo A."/>
            <person name="Kohler A."/>
            <person name="Jargeat P."/>
            <person name="Nagy L.G."/>
            <person name="Floudas D."/>
            <person name="Copeland A."/>
            <person name="Barry K.W."/>
            <person name="Cichocki N."/>
            <person name="Veneault-Fourrey C."/>
            <person name="LaButti K."/>
            <person name="Lindquist E.A."/>
            <person name="Lipzen A."/>
            <person name="Lundell T."/>
            <person name="Morin E."/>
            <person name="Murat C."/>
            <person name="Sun H."/>
            <person name="Tunlid A."/>
            <person name="Henrissat B."/>
            <person name="Grigoriev I.V."/>
            <person name="Hibbett D.S."/>
            <person name="Martin F."/>
            <person name="Nordberg H.P."/>
            <person name="Cantor M.N."/>
            <person name="Hua S.X."/>
        </authorList>
    </citation>
    <scope>NUCLEOTIDE SEQUENCE [LARGE SCALE GENOMIC DNA]</scope>
    <source>
        <strain evidence="2 3">Ve08.2h10</strain>
    </source>
</reference>
<feature type="region of interest" description="Disordered" evidence="1">
    <location>
        <begin position="259"/>
        <end position="300"/>
    </location>
</feature>
<organism evidence="2 3">
    <name type="scientific">Paxillus rubicundulus Ve08.2h10</name>
    <dbReference type="NCBI Taxonomy" id="930991"/>
    <lineage>
        <taxon>Eukaryota</taxon>
        <taxon>Fungi</taxon>
        <taxon>Dikarya</taxon>
        <taxon>Basidiomycota</taxon>
        <taxon>Agaricomycotina</taxon>
        <taxon>Agaricomycetes</taxon>
        <taxon>Agaricomycetidae</taxon>
        <taxon>Boletales</taxon>
        <taxon>Paxilineae</taxon>
        <taxon>Paxillaceae</taxon>
        <taxon>Paxillus</taxon>
    </lineage>
</organism>
<evidence type="ECO:0000313" key="3">
    <source>
        <dbReference type="Proteomes" id="UP000054538"/>
    </source>
</evidence>
<feature type="compositionally biased region" description="Basic and acidic residues" evidence="1">
    <location>
        <begin position="124"/>
        <end position="136"/>
    </location>
</feature>
<reference evidence="3" key="2">
    <citation type="submission" date="2015-01" db="EMBL/GenBank/DDBJ databases">
        <title>Evolutionary Origins and Diversification of the Mycorrhizal Mutualists.</title>
        <authorList>
            <consortium name="DOE Joint Genome Institute"/>
            <consortium name="Mycorrhizal Genomics Consortium"/>
            <person name="Kohler A."/>
            <person name="Kuo A."/>
            <person name="Nagy L.G."/>
            <person name="Floudas D."/>
            <person name="Copeland A."/>
            <person name="Barry K.W."/>
            <person name="Cichocki N."/>
            <person name="Veneault-Fourrey C."/>
            <person name="LaButti K."/>
            <person name="Lindquist E.A."/>
            <person name="Lipzen A."/>
            <person name="Lundell T."/>
            <person name="Morin E."/>
            <person name="Murat C."/>
            <person name="Riley R."/>
            <person name="Ohm R."/>
            <person name="Sun H."/>
            <person name="Tunlid A."/>
            <person name="Henrissat B."/>
            <person name="Grigoriev I.V."/>
            <person name="Hibbett D.S."/>
            <person name="Martin F."/>
        </authorList>
    </citation>
    <scope>NUCLEOTIDE SEQUENCE [LARGE SCALE GENOMIC DNA]</scope>
    <source>
        <strain evidence="3">Ve08.2h10</strain>
    </source>
</reference>
<evidence type="ECO:0000313" key="2">
    <source>
        <dbReference type="EMBL" id="KIK72463.1"/>
    </source>
</evidence>
<gene>
    <name evidence="2" type="ORF">PAXRUDRAFT_21958</name>
</gene>
<accession>A0A0D0CA96</accession>
<feature type="region of interest" description="Disordered" evidence="1">
    <location>
        <begin position="232"/>
        <end position="251"/>
    </location>
</feature>
<feature type="compositionally biased region" description="Gly residues" evidence="1">
    <location>
        <begin position="109"/>
        <end position="120"/>
    </location>
</feature>
<dbReference type="AlphaFoldDB" id="A0A0D0CA96"/>